<accession>A0A6A4GJ29</accession>
<dbReference type="Proteomes" id="UP000799118">
    <property type="component" value="Unassembled WGS sequence"/>
</dbReference>
<feature type="region of interest" description="Disordered" evidence="1">
    <location>
        <begin position="48"/>
        <end position="70"/>
    </location>
</feature>
<dbReference type="OrthoDB" id="2496395at2759"/>
<reference evidence="3" key="1">
    <citation type="journal article" date="2019" name="Environ. Microbiol.">
        <title>Fungal ecological strategies reflected in gene transcription - a case study of two litter decomposers.</title>
        <authorList>
            <person name="Barbi F."/>
            <person name="Kohler A."/>
            <person name="Barry K."/>
            <person name="Baskaran P."/>
            <person name="Daum C."/>
            <person name="Fauchery L."/>
            <person name="Ihrmark K."/>
            <person name="Kuo A."/>
            <person name="LaButti K."/>
            <person name="Lipzen A."/>
            <person name="Morin E."/>
            <person name="Grigoriev I.V."/>
            <person name="Henrissat B."/>
            <person name="Lindahl B."/>
            <person name="Martin F."/>
        </authorList>
    </citation>
    <scope>NUCLEOTIDE SEQUENCE</scope>
    <source>
        <strain evidence="3">JB14</strain>
    </source>
</reference>
<feature type="region of interest" description="Disordered" evidence="1">
    <location>
        <begin position="1"/>
        <end position="36"/>
    </location>
</feature>
<organism evidence="3 4">
    <name type="scientific">Gymnopus androsaceus JB14</name>
    <dbReference type="NCBI Taxonomy" id="1447944"/>
    <lineage>
        <taxon>Eukaryota</taxon>
        <taxon>Fungi</taxon>
        <taxon>Dikarya</taxon>
        <taxon>Basidiomycota</taxon>
        <taxon>Agaricomycotina</taxon>
        <taxon>Agaricomycetes</taxon>
        <taxon>Agaricomycetidae</taxon>
        <taxon>Agaricales</taxon>
        <taxon>Marasmiineae</taxon>
        <taxon>Omphalotaceae</taxon>
        <taxon>Gymnopus</taxon>
    </lineage>
</organism>
<feature type="compositionally biased region" description="Polar residues" evidence="1">
    <location>
        <begin position="138"/>
        <end position="147"/>
    </location>
</feature>
<feature type="domain" description="DUF6589" evidence="2">
    <location>
        <begin position="498"/>
        <end position="851"/>
    </location>
</feature>
<feature type="region of interest" description="Disordered" evidence="1">
    <location>
        <begin position="389"/>
        <end position="421"/>
    </location>
</feature>
<evidence type="ECO:0000313" key="4">
    <source>
        <dbReference type="Proteomes" id="UP000799118"/>
    </source>
</evidence>
<dbReference type="Pfam" id="PF20231">
    <property type="entry name" value="DUF6589"/>
    <property type="match status" value="1"/>
</dbReference>
<proteinExistence type="predicted"/>
<feature type="non-terminal residue" evidence="3">
    <location>
        <position position="852"/>
    </location>
</feature>
<dbReference type="EMBL" id="ML769999">
    <property type="protein sequence ID" value="KAE9385323.1"/>
    <property type="molecule type" value="Genomic_DNA"/>
</dbReference>
<evidence type="ECO:0000256" key="1">
    <source>
        <dbReference type="SAM" id="MobiDB-lite"/>
    </source>
</evidence>
<evidence type="ECO:0000313" key="3">
    <source>
        <dbReference type="EMBL" id="KAE9385323.1"/>
    </source>
</evidence>
<sequence>MDSDLPPSSPPGASDDDDPRTPRAPSVAIQSSDDPEWTTTLDILLAQKRSNRSQALRAPSVPVPSSDDPEENITLDVRLAQLRANRYAVLSPPDEEDEWFDEPTVVIASQSSDLVEPSSDEVPLAQLALIRESDPGVNPTSPVTGNRAQRAKKNCEKAARRRAAASRARQSALQTSNAAKNAILDSALQKFTHHRIRIMDLMKRIFDPTARQGNFRWDFFRKAGNVTRILNFWVSPQNARSAQEEVTDWAVEHTATKVAEEARKITNSGLLRSSDSTRPITVSNVLQWDMSRVFTNLKSGAATTTTRIYRAFTEAPRRIATQGAARARRTATVIASNIFTSLGEYSHANNFNRRLMGLYLYATGTGRQVITVLAGLGISESYTNLIAPDTRSKAQREKDRLAQEAGQDVPRPRGGTLRQLSSSARENARNLAEGGLFGEVFDNINMNRKNAEQVMGRHGTSAQILPIHKRMEPVSTIWPLRDANPEDMKLADFTESFDRARPLSLSDILHTPDESKLFRESLIHCLLRIIVTHGSEHGFERFAKDLESTTPASAHLINLLPTGATILHPLPPMEIDESTIHGNAEVDSAIVKELRLKEYPWFWKRARIVAGDQLSIARLRALFNLRAGKEGGYPSFAWGAWMPGLFHGKVADTHGTLVTHFGKPHCGTRNPGCLAFHNEQLRRLPISLTSLPPFRTCRDLIFVSLYSRVLHCLLLVSGYTSLKECASRISDFSQLSEFAEEIFDTYCNPNTVAELRWERSMERMGYSEQNEGKNSPKLTKGDMVYENALLFMRDALISREFTDAIKRGDSGRIILVLKTWALSFRGNGRTKYAYEMLHIIHNLTTVWPPRVT</sequence>
<gene>
    <name evidence="3" type="ORF">BT96DRAFT_1007144</name>
</gene>
<feature type="compositionally biased region" description="Basic and acidic residues" evidence="1">
    <location>
        <begin position="390"/>
        <end position="402"/>
    </location>
</feature>
<protein>
    <recommendedName>
        <fullName evidence="2">DUF6589 domain-containing protein</fullName>
    </recommendedName>
</protein>
<dbReference type="AlphaFoldDB" id="A0A6A4GJ29"/>
<name>A0A6A4GJ29_9AGAR</name>
<keyword evidence="4" id="KW-1185">Reference proteome</keyword>
<dbReference type="InterPro" id="IPR046496">
    <property type="entry name" value="DUF6589"/>
</dbReference>
<feature type="region of interest" description="Disordered" evidence="1">
    <location>
        <begin position="133"/>
        <end position="172"/>
    </location>
</feature>
<evidence type="ECO:0000259" key="2">
    <source>
        <dbReference type="Pfam" id="PF20231"/>
    </source>
</evidence>